<dbReference type="PANTHER" id="PTHR46411:SF2">
    <property type="entry name" value="AAA+ ATPASE DOMAIN-CONTAINING PROTEIN"/>
    <property type="match status" value="1"/>
</dbReference>
<dbReference type="AlphaFoldDB" id="A0A9P8CAX5"/>
<feature type="non-terminal residue" evidence="1">
    <location>
        <position position="1"/>
    </location>
</feature>
<name>A0A9P8CAX5_9HELO</name>
<dbReference type="EMBL" id="MU254675">
    <property type="protein sequence ID" value="KAG9239970.1"/>
    <property type="molecule type" value="Genomic_DNA"/>
</dbReference>
<dbReference type="PANTHER" id="PTHR46411">
    <property type="entry name" value="FAMILY ATPASE, PUTATIVE-RELATED"/>
    <property type="match status" value="1"/>
</dbReference>
<accession>A0A9P8CAX5</accession>
<protein>
    <submittedName>
        <fullName evidence="1">Uncharacterized protein</fullName>
    </submittedName>
</protein>
<evidence type="ECO:0000313" key="2">
    <source>
        <dbReference type="Proteomes" id="UP000887226"/>
    </source>
</evidence>
<gene>
    <name evidence="1" type="ORF">BJ878DRAFT_431299</name>
</gene>
<dbReference type="OrthoDB" id="10042665at2759"/>
<comment type="caution">
    <text evidence="1">The sequence shown here is derived from an EMBL/GenBank/DDBJ whole genome shotgun (WGS) entry which is preliminary data.</text>
</comment>
<evidence type="ECO:0000313" key="1">
    <source>
        <dbReference type="EMBL" id="KAG9239970.1"/>
    </source>
</evidence>
<reference evidence="1" key="1">
    <citation type="journal article" date="2021" name="IMA Fungus">
        <title>Genomic characterization of three marine fungi, including Emericellopsis atlantica sp. nov. with signatures of a generalist lifestyle and marine biomass degradation.</title>
        <authorList>
            <person name="Hagestad O.C."/>
            <person name="Hou L."/>
            <person name="Andersen J.H."/>
            <person name="Hansen E.H."/>
            <person name="Altermark B."/>
            <person name="Li C."/>
            <person name="Kuhnert E."/>
            <person name="Cox R.J."/>
            <person name="Crous P.W."/>
            <person name="Spatafora J.W."/>
            <person name="Lail K."/>
            <person name="Amirebrahimi M."/>
            <person name="Lipzen A."/>
            <person name="Pangilinan J."/>
            <person name="Andreopoulos W."/>
            <person name="Hayes R.D."/>
            <person name="Ng V."/>
            <person name="Grigoriev I.V."/>
            <person name="Jackson S.A."/>
            <person name="Sutton T.D.S."/>
            <person name="Dobson A.D.W."/>
            <person name="Rama T."/>
        </authorList>
    </citation>
    <scope>NUCLEOTIDE SEQUENCE</scope>
    <source>
        <strain evidence="1">TRa3180A</strain>
    </source>
</reference>
<proteinExistence type="predicted"/>
<keyword evidence="2" id="KW-1185">Reference proteome</keyword>
<dbReference type="Proteomes" id="UP000887226">
    <property type="component" value="Unassembled WGS sequence"/>
</dbReference>
<sequence length="71" mass="8499">ILCVFLRTLEYYQGMTLLTINRVRHIDDASRIHFKLKYDNQNREERACIWRRLLGKSSILLRTTNLQPGHV</sequence>
<organism evidence="1 2">
    <name type="scientific">Calycina marina</name>
    <dbReference type="NCBI Taxonomy" id="1763456"/>
    <lineage>
        <taxon>Eukaryota</taxon>
        <taxon>Fungi</taxon>
        <taxon>Dikarya</taxon>
        <taxon>Ascomycota</taxon>
        <taxon>Pezizomycotina</taxon>
        <taxon>Leotiomycetes</taxon>
        <taxon>Helotiales</taxon>
        <taxon>Pezizellaceae</taxon>
        <taxon>Calycina</taxon>
    </lineage>
</organism>